<organism evidence="1 2">
    <name type="scientific">Puccinia striiformis f. sp. tritici</name>
    <dbReference type="NCBI Taxonomy" id="168172"/>
    <lineage>
        <taxon>Eukaryota</taxon>
        <taxon>Fungi</taxon>
        <taxon>Dikarya</taxon>
        <taxon>Basidiomycota</taxon>
        <taxon>Pucciniomycotina</taxon>
        <taxon>Pucciniomycetes</taxon>
        <taxon>Pucciniales</taxon>
        <taxon>Pucciniaceae</taxon>
        <taxon>Puccinia</taxon>
    </lineage>
</organism>
<evidence type="ECO:0000313" key="2">
    <source>
        <dbReference type="Proteomes" id="UP001060170"/>
    </source>
</evidence>
<sequence length="623" mass="71877">MVNLSKKWLHCLCLHGLTIGKFAFASPYVEGPAQDSVSNVSTPFIFFFDLILSNICPGMVQSVEHPTSNDAVVINTPTRPQIQHEQVLRCGPEANKGEALTVSYRIAKIASLKEESEKIRLWIQMLDTRSKKEFLEIQYQLEQLLHGLKPSILERVRRLSGLGPSLATVQFKLDIEGKEGDVISSLKPAAARITNDKHRPNAGIDSRSGLSRSMAALHLDSDTGGKALNPDMIKTSTGNSVKEQKDNRRYEFYDDILGVLKERMLHKEMTIWNSLQTSLIGFQARNHLVKTDAKFLLGFLKILYRLRDLIHEYRLMPTNFINNLEISKPQTLFNMVEYYIELSFSKWQGKFFEIPGSLIPQLEFLTTRLSAKHFSRSINDLGAKHQRDIVYLVLTSILRHEPCDSPDSSQSFTRIREEILHGDFLGEVDRLSSASKRSELGIDVLADIQNHRIVGLIKSMVHLFQNPSRTSIGRTERLHYQLVFYIIDFIEKYHQPIFNKIVSEGGTSVLFEKQLKYMRAYLKSFQTSFEDWNYFMKPESDKTFQTMTRTSLHEDPSLHHWITTITHYKFKHNDLIRGVMYTYPRLSHWMGGTCWKCDSRYWCGPACHLFFTPQDFENLLFAY</sequence>
<reference evidence="1 2" key="3">
    <citation type="journal article" date="2022" name="Microbiol. Spectr.">
        <title>Folding features and dynamics of 3D genome architecture in plant fungal pathogens.</title>
        <authorList>
            <person name="Xia C."/>
        </authorList>
    </citation>
    <scope>NUCLEOTIDE SEQUENCE [LARGE SCALE GENOMIC DNA]</scope>
    <source>
        <strain evidence="1 2">93-210</strain>
    </source>
</reference>
<reference evidence="2" key="1">
    <citation type="journal article" date="2018" name="BMC Genomics">
        <title>Genomic insights into host adaptation between the wheat stripe rust pathogen (Puccinia striiformis f. sp. tritici) and the barley stripe rust pathogen (Puccinia striiformis f. sp. hordei).</title>
        <authorList>
            <person name="Xia C."/>
            <person name="Wang M."/>
            <person name="Yin C."/>
            <person name="Cornejo O.E."/>
            <person name="Hulbert S.H."/>
            <person name="Chen X."/>
        </authorList>
    </citation>
    <scope>NUCLEOTIDE SEQUENCE [LARGE SCALE GENOMIC DNA]</scope>
    <source>
        <strain evidence="2">93-210</strain>
    </source>
</reference>
<keyword evidence="2" id="KW-1185">Reference proteome</keyword>
<evidence type="ECO:0000313" key="1">
    <source>
        <dbReference type="EMBL" id="KAI7938289.1"/>
    </source>
</evidence>
<proteinExistence type="predicted"/>
<reference evidence="2" key="2">
    <citation type="journal article" date="2018" name="Mol. Plant Microbe Interact.">
        <title>Genome sequence resources for the wheat stripe rust pathogen (Puccinia striiformis f. sp. tritici) and the barley stripe rust pathogen (Puccinia striiformis f. sp. hordei).</title>
        <authorList>
            <person name="Xia C."/>
            <person name="Wang M."/>
            <person name="Yin C."/>
            <person name="Cornejo O.E."/>
            <person name="Hulbert S.H."/>
            <person name="Chen X."/>
        </authorList>
    </citation>
    <scope>NUCLEOTIDE SEQUENCE [LARGE SCALE GENOMIC DNA]</scope>
    <source>
        <strain evidence="2">93-210</strain>
    </source>
</reference>
<comment type="caution">
    <text evidence="1">The sequence shown here is derived from an EMBL/GenBank/DDBJ whole genome shotgun (WGS) entry which is preliminary data.</text>
</comment>
<dbReference type="EMBL" id="CM045880">
    <property type="protein sequence ID" value="KAI7938289.1"/>
    <property type="molecule type" value="Genomic_DNA"/>
</dbReference>
<protein>
    <submittedName>
        <fullName evidence="1">Uncharacterized protein</fullName>
    </submittedName>
</protein>
<name>A0ACC0DTX4_9BASI</name>
<gene>
    <name evidence="1" type="ORF">MJO28_015209</name>
</gene>
<accession>A0ACC0DTX4</accession>
<dbReference type="Proteomes" id="UP001060170">
    <property type="component" value="Chromosome 16"/>
</dbReference>